<gene>
    <name evidence="2" type="ORF">ACFQI8_17870</name>
</gene>
<keyword evidence="1" id="KW-1133">Transmembrane helix</keyword>
<feature type="transmembrane region" description="Helical" evidence="1">
    <location>
        <begin position="12"/>
        <end position="32"/>
    </location>
</feature>
<keyword evidence="1" id="KW-0812">Transmembrane</keyword>
<dbReference type="RefSeq" id="WP_390247204.1">
    <property type="nucleotide sequence ID" value="NZ_JBHTAB010000013.1"/>
</dbReference>
<proteinExistence type="predicted"/>
<dbReference type="EMBL" id="JBHTAB010000013">
    <property type="protein sequence ID" value="MFC7131239.1"/>
    <property type="molecule type" value="Genomic_DNA"/>
</dbReference>
<keyword evidence="1" id="KW-0472">Membrane</keyword>
<evidence type="ECO:0000313" key="2">
    <source>
        <dbReference type="EMBL" id="MFC7131239.1"/>
    </source>
</evidence>
<accession>A0ABD5XNS4</accession>
<dbReference type="AlphaFoldDB" id="A0ABD5XNS4"/>
<sequence>MVDTRQTTGLGIQLLGIQLTLLAAFGWIMIPASFDTKFVVVVPIVTLATGAVVYGLLN</sequence>
<name>A0ABD5XNS4_9EURY</name>
<protein>
    <submittedName>
        <fullName evidence="2">Uncharacterized protein</fullName>
    </submittedName>
</protein>
<dbReference type="Proteomes" id="UP001596460">
    <property type="component" value="Unassembled WGS sequence"/>
</dbReference>
<keyword evidence="3" id="KW-1185">Reference proteome</keyword>
<reference evidence="2 3" key="1">
    <citation type="journal article" date="2019" name="Int. J. Syst. Evol. Microbiol.">
        <title>The Global Catalogue of Microorganisms (GCM) 10K type strain sequencing project: providing services to taxonomists for standard genome sequencing and annotation.</title>
        <authorList>
            <consortium name="The Broad Institute Genomics Platform"/>
            <consortium name="The Broad Institute Genome Sequencing Center for Infectious Disease"/>
            <person name="Wu L."/>
            <person name="Ma J."/>
        </authorList>
    </citation>
    <scope>NUCLEOTIDE SEQUENCE [LARGE SCALE GENOMIC DNA]</scope>
    <source>
        <strain evidence="2 3">DSM 26526</strain>
    </source>
</reference>
<comment type="caution">
    <text evidence="2">The sequence shown here is derived from an EMBL/GenBank/DDBJ whole genome shotgun (WGS) entry which is preliminary data.</text>
</comment>
<organism evidence="2 3">
    <name type="scientific">Haloferax chudinovii</name>
    <dbReference type="NCBI Taxonomy" id="1109010"/>
    <lineage>
        <taxon>Archaea</taxon>
        <taxon>Methanobacteriati</taxon>
        <taxon>Methanobacteriota</taxon>
        <taxon>Stenosarchaea group</taxon>
        <taxon>Halobacteria</taxon>
        <taxon>Halobacteriales</taxon>
        <taxon>Haloferacaceae</taxon>
        <taxon>Haloferax</taxon>
    </lineage>
</organism>
<evidence type="ECO:0000256" key="1">
    <source>
        <dbReference type="SAM" id="Phobius"/>
    </source>
</evidence>
<evidence type="ECO:0000313" key="3">
    <source>
        <dbReference type="Proteomes" id="UP001596460"/>
    </source>
</evidence>
<feature type="transmembrane region" description="Helical" evidence="1">
    <location>
        <begin position="38"/>
        <end position="57"/>
    </location>
</feature>